<name>A0ABZ0Z3S8_9CAUD</name>
<protein>
    <submittedName>
        <fullName evidence="1">Uncharacterized protein</fullName>
    </submittedName>
</protein>
<dbReference type="Proteomes" id="UP001358193">
    <property type="component" value="Segment"/>
</dbReference>
<organism evidence="1 2">
    <name type="scientific">phage Lak_Megaphage_Sonny</name>
    <dbReference type="NCBI Taxonomy" id="3109229"/>
    <lineage>
        <taxon>Viruses</taxon>
        <taxon>Duplodnaviria</taxon>
        <taxon>Heunggongvirae</taxon>
        <taxon>Uroviricota</taxon>
        <taxon>Caudoviricetes</taxon>
        <taxon>Caudoviricetes code 15 clade</taxon>
    </lineage>
</organism>
<reference evidence="1 2" key="1">
    <citation type="submission" date="2023-11" db="EMBL/GenBank/DDBJ databases">
        <authorList>
            <person name="Cook R."/>
            <person name="Crisci M."/>
            <person name="Pye H."/>
            <person name="Adriaenssens E."/>
            <person name="Santini J."/>
        </authorList>
    </citation>
    <scope>NUCLEOTIDE SEQUENCE [LARGE SCALE GENOMIC DNA]</scope>
    <source>
        <strain evidence="1">Lak_Megaphage_Sonny</strain>
    </source>
</reference>
<dbReference type="EMBL" id="OR769223">
    <property type="protein sequence ID" value="WQJ53813.1"/>
    <property type="molecule type" value="Genomic_DNA"/>
</dbReference>
<accession>A0ABZ0Z3S8</accession>
<evidence type="ECO:0000313" key="2">
    <source>
        <dbReference type="Proteomes" id="UP001358193"/>
    </source>
</evidence>
<evidence type="ECO:0000313" key="1">
    <source>
        <dbReference type="EMBL" id="WQJ53813.1"/>
    </source>
</evidence>
<sequence length="142" mass="16406">MKPLKNTKFIEVTSVTLGCNKEGMPSIDKEEEICINKDNINVLYPLSALITGSIYNKQLSENANNFSVIYLNGMSKELIVNISYDKMLKILHAKKNNTKWNKKHMVLNEHLIHEKVKKSANTYVNDMFPNLITNDKWLFDPF</sequence>
<proteinExistence type="predicted"/>
<keyword evidence="2" id="KW-1185">Reference proteome</keyword>